<evidence type="ECO:0000313" key="2">
    <source>
        <dbReference type="Proteomes" id="UP000004030"/>
    </source>
</evidence>
<protein>
    <submittedName>
        <fullName evidence="1">Uncharacterized protein</fullName>
    </submittedName>
</protein>
<comment type="caution">
    <text evidence="1">The sequence shown here is derived from an EMBL/GenBank/DDBJ whole genome shotgun (WGS) entry which is preliminary data.</text>
</comment>
<dbReference type="AlphaFoldDB" id="G6EJJ7"/>
<name>G6EJJ7_9SPHN</name>
<dbReference type="Proteomes" id="UP000004030">
    <property type="component" value="Unassembled WGS sequence"/>
</dbReference>
<accession>G6EJJ7</accession>
<reference evidence="1 2" key="1">
    <citation type="journal article" date="2012" name="J. Bacteriol.">
        <title>Genome sequence of benzo(a)pyrene-degrading bacterium Novosphingobium pentaromativorans US6-1.</title>
        <authorList>
            <person name="Luo Y.R."/>
            <person name="Kang S.G."/>
            <person name="Kim S.J."/>
            <person name="Kim M.R."/>
            <person name="Li N."/>
            <person name="Lee J.H."/>
            <person name="Kwon K.K."/>
        </authorList>
    </citation>
    <scope>NUCLEOTIDE SEQUENCE [LARGE SCALE GENOMIC DNA]</scope>
    <source>
        <strain evidence="1 2">US6-1</strain>
    </source>
</reference>
<evidence type="ECO:0000313" key="1">
    <source>
        <dbReference type="EMBL" id="EHJ58524.1"/>
    </source>
</evidence>
<organism evidence="1 2">
    <name type="scientific">Novosphingobium pentaromativorans US6-1</name>
    <dbReference type="NCBI Taxonomy" id="1088721"/>
    <lineage>
        <taxon>Bacteria</taxon>
        <taxon>Pseudomonadati</taxon>
        <taxon>Pseudomonadota</taxon>
        <taxon>Alphaproteobacteria</taxon>
        <taxon>Sphingomonadales</taxon>
        <taxon>Sphingomonadaceae</taxon>
        <taxon>Novosphingobium</taxon>
    </lineage>
</organism>
<keyword evidence="2" id="KW-1185">Reference proteome</keyword>
<proteinExistence type="predicted"/>
<sequence length="37" mass="3603">MLQGMVNLSKISGTRGAGGSPPDCVLPGGEILAGGYV</sequence>
<gene>
    <name evidence="1" type="ORF">NSU_4518</name>
</gene>
<dbReference type="EMBL" id="AGFM01000076">
    <property type="protein sequence ID" value="EHJ58524.1"/>
    <property type="molecule type" value="Genomic_DNA"/>
</dbReference>